<gene>
    <name evidence="2" type="ORF">FZC85_06385</name>
</gene>
<evidence type="ECO:0000313" key="2">
    <source>
        <dbReference type="EMBL" id="TYS86628.1"/>
    </source>
</evidence>
<dbReference type="InterPro" id="IPR008308">
    <property type="entry name" value="YpbB-like"/>
</dbReference>
<dbReference type="Proteomes" id="UP000324269">
    <property type="component" value="Unassembled WGS sequence"/>
</dbReference>
<dbReference type="InterPro" id="IPR029491">
    <property type="entry name" value="Helicase_HTH"/>
</dbReference>
<proteinExistence type="predicted"/>
<feature type="domain" description="Helicase Helix-turn-helix" evidence="1">
    <location>
        <begin position="282"/>
        <end position="369"/>
    </location>
</feature>
<name>A0A5D4UI03_9BACI</name>
<dbReference type="OrthoDB" id="2354672at2"/>
<reference evidence="2 3" key="1">
    <citation type="submission" date="2019-08" db="EMBL/GenBank/DDBJ databases">
        <title>Bacillus genomes from the desert of Cuatro Cienegas, Coahuila.</title>
        <authorList>
            <person name="Olmedo-Alvarez G."/>
        </authorList>
    </citation>
    <scope>NUCLEOTIDE SEQUENCE [LARGE SCALE GENOMIC DNA]</scope>
    <source>
        <strain evidence="2 3">CH87b_3T</strain>
    </source>
</reference>
<dbReference type="Pfam" id="PF14493">
    <property type="entry name" value="HTH_40"/>
    <property type="match status" value="1"/>
</dbReference>
<dbReference type="EMBL" id="VTEZ01000002">
    <property type="protein sequence ID" value="TYS86628.1"/>
    <property type="molecule type" value="Genomic_DNA"/>
</dbReference>
<dbReference type="AlphaFoldDB" id="A0A5D4UI03"/>
<protein>
    <submittedName>
        <fullName evidence="2">RQC domain-containing protein</fullName>
    </submittedName>
</protein>
<comment type="caution">
    <text evidence="2">The sequence shown here is derived from an EMBL/GenBank/DDBJ whole genome shotgun (WGS) entry which is preliminary data.</text>
</comment>
<accession>A0A5D4UI03</accession>
<evidence type="ECO:0000313" key="3">
    <source>
        <dbReference type="Proteomes" id="UP000324269"/>
    </source>
</evidence>
<organism evidence="2 3">
    <name type="scientific">Rossellomorea aquimaris</name>
    <dbReference type="NCBI Taxonomy" id="189382"/>
    <lineage>
        <taxon>Bacteria</taxon>
        <taxon>Bacillati</taxon>
        <taxon>Bacillota</taxon>
        <taxon>Bacilli</taxon>
        <taxon>Bacillales</taxon>
        <taxon>Bacillaceae</taxon>
        <taxon>Rossellomorea</taxon>
    </lineage>
</organism>
<evidence type="ECO:0000259" key="1">
    <source>
        <dbReference type="Pfam" id="PF14493"/>
    </source>
</evidence>
<dbReference type="PIRSF" id="PIRSF021350">
    <property type="entry name" value="UCP021350"/>
    <property type="match status" value="1"/>
</dbReference>
<sequence length="382" mass="44811">MKNKTWLNNKFMVQYLTITYMLRSRELTYLNYVILYCFIQINGERSIYSVFHILKGKKSSQSIQDAHLFYLQPFFLSLPKLKRAYFNQKVKELEKLGYVIVDDSGKAIVTTAGTESVKKDFQGDSFPSNMNGLVYGDQTFLFWKRLSLLVQVLSNGKQQETLYFPVQRNKSIQDWVKSCLRANPNIEKMSSDLYKELYTLLTSLTQSLNPDVLVFRLTGFKDYGWTELQVAEKLNMHEEEFRFQFLDLIHSILSELERDPSTYPLLYSISLKNDQLQNLTISTSKTYELYQRGHSIEEIARIRDLKINTIEDHVIELILTQEEFAIDPFISQEEYENVLLVMNDAQTKRLKPIKEKIPHLSYFQIRVAIAKAGENREFAKRT</sequence>